<feature type="compositionally biased region" description="Polar residues" evidence="2">
    <location>
        <begin position="1031"/>
        <end position="1052"/>
    </location>
</feature>
<sequence length="1226" mass="136022">MMRFILDCLRVGRRRAACERENSVELQTKDKDAANDNEIKVLEDVVAMEAGTLQKERVLSQDAQQALERLTKRRTQLKEEIEGIQEQRKQEGQLLLSLQEEQEELEQMVQEYEVELERANDELQHLHEEVRKTRARVEDAHGRMGPLKHSIGETYTEITETKERLGELIAEMIAIEACVPEITCHQMAEHLSIDLDNSSREEEDDDDEECYGHAHEDENTIKKITVEKYHSEQEQNIEGSETLQRSAENLKSSGSSSFTEITLTEVKEEDVSPRSNTPQHMDSPDLEEDFEIVQSVDTKPINQTSSREFDFFHPDPFVDHDVFGDDRFPKVDMTEFLSGDPFKGTDPFASDILFNDVADAQFSQDYPHNEESNTNKDEHADAANAVIHSSANADCQSIDSGMFEQNIPEPSDSERYTPYSDVCPDVGSNNTVSQELDSMELNNTSGTEFDLPASSQLDDEGRFDPIHCELHDSHESDSSESSTVDSSFDGDFGTFTGLEQTEPEPEPDVGPSYVRSNRALYGLQRIDTSAYTSFPLSPDDFAPEQDVPVASDKDKPVEGADQFSFHSDHDDAVSEVKPEVEEALSPEGNPASPSPLDQEFDKPCDDYIQEIPAVHSPEPSEVDVYDHKFGDIYFFTVRLDPGSPDASPGSAEANEQKKSECDQTSPESNEADEFDSAAPEEEDTNHYNPEAYLEESFDKEDSSIRTEETLSPEPNDPEQSEPEVSPTGYSPNFEQEDEDNGLDEFGHSIFNVESSSVLKNTENEIPESFHPENVDSENEIPVKVDPAYTEHYSVHFTTEPVDQFLISPVSGDTEKAASNSSKLCSHNPFSLDSESIDHCDDAESNLQPFNTKNCTGKESYGCVNELKSFDPFDHVLIENTILVKSANSTCTDSGRLDSGYHENSGLDPFSPAPSHPSTDMGPCFVSSNTEMLSPGLLDLEAPDPFSPESIGSSSTMRFHSELFNPSTDDGMIGDPCQVYTASSDILGDSFSGSELDSLDPFSPVPHLTGGSYSHCNVDILVPGLIQNNSKFDGETRSSSCDSGVGSAQNREGSQPPIHSEVNNFVYLPNCPTKDSFFESDNSNMVTDDHAFQSKVENVSEQEQNTNSSANDTSMAELTEIDFFCNELSKMVASRSSDTVQQSVAEMLFGSNPDTASFYPWDFENSDTVANNYSSPEADLVDNSYNYSKDLPKLESGTRSRRSSDLLGELQSAAGLAHDETEKPCLL</sequence>
<organism evidence="3 4">
    <name type="scientific">Astyanax mexicanus</name>
    <name type="common">Blind cave fish</name>
    <name type="synonym">Astyanax fasciatus mexicanus</name>
    <dbReference type="NCBI Taxonomy" id="7994"/>
    <lineage>
        <taxon>Eukaryota</taxon>
        <taxon>Metazoa</taxon>
        <taxon>Chordata</taxon>
        <taxon>Craniata</taxon>
        <taxon>Vertebrata</taxon>
        <taxon>Euteleostomi</taxon>
        <taxon>Actinopterygii</taxon>
        <taxon>Neopterygii</taxon>
        <taxon>Teleostei</taxon>
        <taxon>Ostariophysi</taxon>
        <taxon>Characiformes</taxon>
        <taxon>Characoidei</taxon>
        <taxon>Acestrorhamphidae</taxon>
        <taxon>Acestrorhamphinae</taxon>
        <taxon>Astyanax</taxon>
    </lineage>
</organism>
<accession>A0A8T2LSD8</accession>
<evidence type="ECO:0000256" key="1">
    <source>
        <dbReference type="SAM" id="Coils"/>
    </source>
</evidence>
<feature type="region of interest" description="Disordered" evidence="2">
    <location>
        <begin position="1031"/>
        <end position="1060"/>
    </location>
</feature>
<feature type="region of interest" description="Disordered" evidence="2">
    <location>
        <begin position="534"/>
        <end position="607"/>
    </location>
</feature>
<feature type="region of interest" description="Disordered" evidence="2">
    <location>
        <begin position="195"/>
        <end position="285"/>
    </location>
</feature>
<dbReference type="Proteomes" id="UP000752171">
    <property type="component" value="Unassembled WGS sequence"/>
</dbReference>
<feature type="region of interest" description="Disordered" evidence="2">
    <location>
        <begin position="469"/>
        <end position="514"/>
    </location>
</feature>
<dbReference type="EMBL" id="JAICCE010000008">
    <property type="protein sequence ID" value="KAG9274609.1"/>
    <property type="molecule type" value="Genomic_DNA"/>
</dbReference>
<dbReference type="AlphaFoldDB" id="A0A8T2LSD8"/>
<feature type="compositionally biased region" description="Basic and acidic residues" evidence="2">
    <location>
        <begin position="566"/>
        <end position="580"/>
    </location>
</feature>
<evidence type="ECO:0000313" key="3">
    <source>
        <dbReference type="EMBL" id="KAG9274609.1"/>
    </source>
</evidence>
<gene>
    <name evidence="3" type="ORF">AMEX_G11567</name>
</gene>
<feature type="compositionally biased region" description="Basic and acidic residues" evidence="2">
    <location>
        <begin position="210"/>
        <end position="233"/>
    </location>
</feature>
<protein>
    <submittedName>
        <fullName evidence="3">Dentin sialophosphoprotein-like</fullName>
    </submittedName>
</protein>
<comment type="caution">
    <text evidence="3">The sequence shown here is derived from an EMBL/GenBank/DDBJ whole genome shotgun (WGS) entry which is preliminary data.</text>
</comment>
<feature type="coiled-coil region" evidence="1">
    <location>
        <begin position="53"/>
        <end position="140"/>
    </location>
</feature>
<reference evidence="3 4" key="1">
    <citation type="submission" date="2021-07" db="EMBL/GenBank/DDBJ databases">
        <authorList>
            <person name="Imarazene B."/>
            <person name="Zahm M."/>
            <person name="Klopp C."/>
            <person name="Cabau C."/>
            <person name="Beille S."/>
            <person name="Jouanno E."/>
            <person name="Castinel A."/>
            <person name="Lluch J."/>
            <person name="Gil L."/>
            <person name="Kuchtly C."/>
            <person name="Lopez Roques C."/>
            <person name="Donnadieu C."/>
            <person name="Parrinello H."/>
            <person name="Journot L."/>
            <person name="Du K."/>
            <person name="Schartl M."/>
            <person name="Retaux S."/>
            <person name="Guiguen Y."/>
        </authorList>
    </citation>
    <scope>NUCLEOTIDE SEQUENCE [LARGE SCALE GENOMIC DNA]</scope>
    <source>
        <strain evidence="3">Pach_M1</strain>
        <tissue evidence="3">Testis</tissue>
    </source>
</reference>
<feature type="compositionally biased region" description="Basic and acidic residues" evidence="2">
    <location>
        <begin position="699"/>
        <end position="708"/>
    </location>
</feature>
<keyword evidence="1" id="KW-0175">Coiled coil</keyword>
<proteinExistence type="predicted"/>
<name>A0A8T2LSD8_ASTMX</name>
<evidence type="ECO:0000256" key="2">
    <source>
        <dbReference type="SAM" id="MobiDB-lite"/>
    </source>
</evidence>
<feature type="region of interest" description="Disordered" evidence="2">
    <location>
        <begin position="637"/>
        <end position="743"/>
    </location>
</feature>
<evidence type="ECO:0000313" key="4">
    <source>
        <dbReference type="Proteomes" id="UP000752171"/>
    </source>
</evidence>
<feature type="compositionally biased region" description="Polar residues" evidence="2">
    <location>
        <begin position="234"/>
        <end position="262"/>
    </location>
</feature>
<feature type="compositionally biased region" description="Acidic residues" evidence="2">
    <location>
        <begin position="669"/>
        <end position="683"/>
    </location>
</feature>